<dbReference type="Gene3D" id="1.10.472.80">
    <property type="entry name" value="Ypt/Rab-GAP domain of gyp1p, domain 3"/>
    <property type="match status" value="1"/>
</dbReference>
<feature type="domain" description="Rab-GAP TBC" evidence="14">
    <location>
        <begin position="424"/>
        <end position="599"/>
    </location>
</feature>
<dbReference type="InterPro" id="IPR036322">
    <property type="entry name" value="WD40_repeat_dom_sf"/>
</dbReference>
<dbReference type="PANTHER" id="PTHR19853:SF1">
    <property type="entry name" value="TBC1 DOMAIN FAMILY MEMBER 31"/>
    <property type="match status" value="1"/>
</dbReference>
<proteinExistence type="predicted"/>
<evidence type="ECO:0000256" key="4">
    <source>
        <dbReference type="ARBA" id="ARBA00022490"/>
    </source>
</evidence>
<comment type="function">
    <text evidence="11">Molecular adapter which is involved in cilium biogenesis. Part of a functional complex including OFD1 a centriolar protein involved in cilium assembly. Could regulate the cAMP-dependent phosphorylation of OFD1, and its subsequent ubiquitination by PJA2 which ultimately leads to its proteasomal degradation.</text>
</comment>
<dbReference type="InterPro" id="IPR051570">
    <property type="entry name" value="TBC1_cilium_biogenesis"/>
</dbReference>
<dbReference type="Pfam" id="PF00566">
    <property type="entry name" value="RabGAP-TBC"/>
    <property type="match status" value="1"/>
</dbReference>
<name>A0A9L0K258_EQUAS</name>
<dbReference type="FunFam" id="2.130.10.10:FF:000226">
    <property type="entry name" value="TBC1 domain family member 31"/>
    <property type="match status" value="1"/>
</dbReference>
<dbReference type="GeneTree" id="ENSGT00940000153859"/>
<dbReference type="Pfam" id="PF00400">
    <property type="entry name" value="WD40"/>
    <property type="match status" value="1"/>
</dbReference>
<dbReference type="GO" id="GO:0036064">
    <property type="term" value="C:ciliary basal body"/>
    <property type="evidence" value="ECO:0007669"/>
    <property type="project" value="TreeGrafter"/>
</dbReference>
<evidence type="ECO:0000256" key="10">
    <source>
        <dbReference type="ARBA" id="ARBA00023273"/>
    </source>
</evidence>
<evidence type="ECO:0000256" key="1">
    <source>
        <dbReference type="ARBA" id="ARBA00004120"/>
    </source>
</evidence>
<reference evidence="15" key="3">
    <citation type="submission" date="2025-09" db="UniProtKB">
        <authorList>
            <consortium name="Ensembl"/>
        </authorList>
    </citation>
    <scope>IDENTIFICATION</scope>
</reference>
<keyword evidence="7" id="KW-0970">Cilium biogenesis/degradation</keyword>
<keyword evidence="4" id="KW-0963">Cytoplasm</keyword>
<gene>
    <name evidence="15" type="primary">TBC1D31</name>
</gene>
<dbReference type="PROSITE" id="PS50086">
    <property type="entry name" value="TBC_RABGAP"/>
    <property type="match status" value="1"/>
</dbReference>
<dbReference type="Proteomes" id="UP000694387">
    <property type="component" value="Chromosome 12"/>
</dbReference>
<reference evidence="15 16" key="1">
    <citation type="journal article" date="2020" name="Nat. Commun.">
        <title>Donkey genomes provide new insights into domestication and selection for coat color.</title>
        <authorList>
            <person name="Wang"/>
            <person name="C."/>
            <person name="Li"/>
            <person name="H."/>
            <person name="Guo"/>
            <person name="Y."/>
            <person name="Huang"/>
            <person name="J."/>
            <person name="Sun"/>
            <person name="Y."/>
            <person name="Min"/>
            <person name="J."/>
            <person name="Wang"/>
            <person name="J."/>
            <person name="Fang"/>
            <person name="X."/>
            <person name="Zhao"/>
            <person name="Z."/>
            <person name="Wang"/>
            <person name="S."/>
            <person name="Zhang"/>
            <person name="Y."/>
            <person name="Liu"/>
            <person name="Q."/>
            <person name="Jiang"/>
            <person name="Q."/>
            <person name="Wang"/>
            <person name="X."/>
            <person name="Guo"/>
            <person name="Y."/>
            <person name="Yang"/>
            <person name="C."/>
            <person name="Wang"/>
            <person name="Y."/>
            <person name="Tian"/>
            <person name="F."/>
            <person name="Zhuang"/>
            <person name="G."/>
            <person name="Fan"/>
            <person name="Y."/>
            <person name="Gao"/>
            <person name="Q."/>
            <person name="Li"/>
            <person name="Y."/>
            <person name="Ju"/>
            <person name="Z."/>
            <person name="Li"/>
            <person name="J."/>
            <person name="Li"/>
            <person name="R."/>
            <person name="Hou"/>
            <person name="M."/>
            <person name="Yang"/>
            <person name="G."/>
            <person name="Liu"/>
            <person name="G."/>
            <person name="Liu"/>
            <person name="W."/>
            <person name="Guo"/>
            <person name="J."/>
            <person name="Pan"/>
            <person name="S."/>
            <person name="Fan"/>
            <person name="G."/>
            <person name="Zhang"/>
            <person name="W."/>
            <person name="Zhang"/>
            <person name="R."/>
            <person name="Yu"/>
            <person name="J."/>
            <person name="Zhang"/>
            <person name="X."/>
            <person name="Yin"/>
            <person name="Q."/>
            <person name="Ji"/>
            <person name="C."/>
            <person name="Jin"/>
            <person name="Y."/>
            <person name="Yue"/>
            <person name="G."/>
            <person name="Liu"/>
            <person name="M."/>
            <person name="Xu"/>
            <person name="J."/>
            <person name="Liu"/>
            <person name="S."/>
            <person name="Jordana"/>
            <person name="J."/>
            <person name="Noce"/>
            <person name="A."/>
            <person name="Amills"/>
            <person name="M."/>
            <person name="Wu"/>
            <person name="D.D."/>
            <person name="Li"/>
            <person name="S."/>
            <person name="Zhou"/>
            <person name="X. and Zhong"/>
            <person name="J."/>
        </authorList>
    </citation>
    <scope>NUCLEOTIDE SEQUENCE [LARGE SCALE GENOMIC DNA]</scope>
</reference>
<feature type="coiled-coil region" evidence="13">
    <location>
        <begin position="834"/>
        <end position="870"/>
    </location>
</feature>
<dbReference type="Ensembl" id="ENSEAST00005038364.1">
    <property type="protein sequence ID" value="ENSEASP00005055425.1"/>
    <property type="gene ID" value="ENSEASG00005022596.2"/>
</dbReference>
<organism evidence="15 16">
    <name type="scientific">Equus asinus</name>
    <name type="common">Donkey</name>
    <name type="synonym">Equus africanus asinus</name>
    <dbReference type="NCBI Taxonomy" id="9793"/>
    <lineage>
        <taxon>Eukaryota</taxon>
        <taxon>Metazoa</taxon>
        <taxon>Chordata</taxon>
        <taxon>Craniata</taxon>
        <taxon>Vertebrata</taxon>
        <taxon>Euteleostomi</taxon>
        <taxon>Mammalia</taxon>
        <taxon>Eutheria</taxon>
        <taxon>Laurasiatheria</taxon>
        <taxon>Perissodactyla</taxon>
        <taxon>Equidae</taxon>
        <taxon>Equus</taxon>
    </lineage>
</organism>
<dbReference type="SUPFAM" id="SSF50978">
    <property type="entry name" value="WD40 repeat-like"/>
    <property type="match status" value="1"/>
</dbReference>
<keyword evidence="16" id="KW-1185">Reference proteome</keyword>
<evidence type="ECO:0000256" key="2">
    <source>
        <dbReference type="ARBA" id="ARBA00004607"/>
    </source>
</evidence>
<feature type="coiled-coil region" evidence="13">
    <location>
        <begin position="623"/>
        <end position="699"/>
    </location>
</feature>
<dbReference type="PANTHER" id="PTHR19853">
    <property type="entry name" value="WD REPEAT CONTAINING PROTEIN 3 WDR3"/>
    <property type="match status" value="1"/>
</dbReference>
<dbReference type="FunFam" id="1.10.472.80:FF:000022">
    <property type="entry name" value="TBC1 domain family, member 31"/>
    <property type="match status" value="1"/>
</dbReference>
<dbReference type="GO" id="GO:0034451">
    <property type="term" value="C:centriolar satellite"/>
    <property type="evidence" value="ECO:0007669"/>
    <property type="project" value="UniProtKB-SubCell"/>
</dbReference>
<dbReference type="FunFam" id="2.130.10.10:FF:000185">
    <property type="entry name" value="TBC1 domain family member 31 isoform X1"/>
    <property type="match status" value="1"/>
</dbReference>
<protein>
    <recommendedName>
        <fullName evidence="3">TBC1 domain family member 31</fullName>
    </recommendedName>
</protein>
<evidence type="ECO:0000256" key="11">
    <source>
        <dbReference type="ARBA" id="ARBA00034464"/>
    </source>
</evidence>
<evidence type="ECO:0000313" key="15">
    <source>
        <dbReference type="Ensembl" id="ENSEASP00005055425.1"/>
    </source>
</evidence>
<evidence type="ECO:0000256" key="12">
    <source>
        <dbReference type="ARBA" id="ARBA00065978"/>
    </source>
</evidence>
<dbReference type="GO" id="GO:0060090">
    <property type="term" value="F:molecular adaptor activity"/>
    <property type="evidence" value="ECO:0007669"/>
    <property type="project" value="UniProtKB-ARBA"/>
</dbReference>
<evidence type="ECO:0000256" key="7">
    <source>
        <dbReference type="ARBA" id="ARBA00022794"/>
    </source>
</evidence>
<keyword evidence="10" id="KW-0966">Cell projection</keyword>
<evidence type="ECO:0000256" key="5">
    <source>
        <dbReference type="ARBA" id="ARBA00022574"/>
    </source>
</evidence>
<evidence type="ECO:0000256" key="6">
    <source>
        <dbReference type="ARBA" id="ARBA00022737"/>
    </source>
</evidence>
<keyword evidence="9" id="KW-0206">Cytoskeleton</keyword>
<accession>A0A9L0K258</accession>
<evidence type="ECO:0000313" key="16">
    <source>
        <dbReference type="Proteomes" id="UP000694387"/>
    </source>
</evidence>
<dbReference type="InterPro" id="IPR001680">
    <property type="entry name" value="WD40_rpt"/>
</dbReference>
<dbReference type="InterPro" id="IPR015943">
    <property type="entry name" value="WD40/YVTN_repeat-like_dom_sf"/>
</dbReference>
<keyword evidence="5" id="KW-0853">WD repeat</keyword>
<dbReference type="SMART" id="SM00320">
    <property type="entry name" value="WD40"/>
    <property type="match status" value="7"/>
</dbReference>
<dbReference type="SUPFAM" id="SSF47923">
    <property type="entry name" value="Ypt/Rab-GAP domain of gyp1p"/>
    <property type="match status" value="1"/>
</dbReference>
<dbReference type="InterPro" id="IPR035969">
    <property type="entry name" value="Rab-GAP_TBC_sf"/>
</dbReference>
<dbReference type="AlphaFoldDB" id="A0A9L0K258"/>
<evidence type="ECO:0000256" key="8">
    <source>
        <dbReference type="ARBA" id="ARBA00023054"/>
    </source>
</evidence>
<keyword evidence="8 13" id="KW-0175">Coiled coil</keyword>
<sequence length="988" mass="114794">MQSTDLGNKESGKIWHRKPSPATRDGIIVNIIHNTSDYLPKVLRFLNVAFDSSGDCLLAGDHQGNIYVFDLYGNRFNLVQRTAQACTALAFNLHRKSEFLVALADYSVKCFDTVTKELVSWMRGHESSVFSISVHASGRYAITTSSDTAQLWDLDTFQRKRKLNILQSVGIQKVFFLPLSNTILSCFKDNSIFAWECDTLFCKYQLPAPPESSSILYKVFAVTRDGRILAAGGKSNHLHLWCLEAKQLFRIIQMPTKVRAIRHLEFLPDSFDAGSNQVLGVLSQDGIMRFINIQTCKLLFEIGSLDEGISSAVISPHGRYIASIMENGSLNIYSVQALTQEINKPPPPLVKVIEDLPKSKLNAGDLKVKVTSRRVQRPSKSRENKIQTRILKQDLAGHCENKENELSEGLSKKRLQILLKGYGEYPTKYRMFIWRYLLQLPENHTAFSNLIDKGIHAAFLNLQKNYPIKSRKLLRVLQRTLSALAHWSAIFSDTPYLPLLAFPFVKLFQNNQLLCFEVIATLIINWCQHWFEYFPNPPINVLSVVENVLAFHDRTLLQHFMEHDVTSQLYAWPLLETVFSEVLTREEWLKLFDNVFSNHPSFLLMTVVAYNICSRAPLLNCNLKDDFETVEDMQAEVDQQRDEDEAWYQKQERLRKAEETRREMLLQEEEKMIQQRQKLAAVKRELKVKEMHLQDAARRRFLKLQQDQREMELRRLDDEIERKVHMRDREIATTAKDLEMRRLELESQKRLYEKNLSTSQEAIAKEMREDADAYRRKVDLEEHMFHKLMETHQTQIQNTQKLIEENLAKAEQACLNTDWRIQALRKQRSGDLQRNECYQEMAKLLQKNRRKEIEVLNALSEEEAKKWEEAKEKDFHLKSERKVSALSDASRKWFLEKEISDAVEHAEHPHGKVVPRCQNEQVASSCFPATSQSSDISEMDSSTRISLSQRRVQWDGVERDLMERVRNLRQRLTARARHRCQTPHLLAA</sequence>
<keyword evidence="6" id="KW-0677">Repeat</keyword>
<dbReference type="GO" id="GO:0060271">
    <property type="term" value="P:cilium assembly"/>
    <property type="evidence" value="ECO:0007669"/>
    <property type="project" value="UniProtKB-ARBA"/>
</dbReference>
<evidence type="ECO:0000256" key="9">
    <source>
        <dbReference type="ARBA" id="ARBA00023212"/>
    </source>
</evidence>
<comment type="subunit">
    <text evidence="12">Interacts with PJA2; the interaction is direct and recruits PJA2 to centrosomes. Interacts with OFD1; regulates its activity in cilium assembly. Interacts with PRKACA.</text>
</comment>
<reference evidence="15" key="2">
    <citation type="submission" date="2025-08" db="UniProtKB">
        <authorList>
            <consortium name="Ensembl"/>
        </authorList>
    </citation>
    <scope>IDENTIFICATION</scope>
</reference>
<dbReference type="Gene3D" id="2.130.10.10">
    <property type="entry name" value="YVTN repeat-like/Quinoprotein amine dehydrogenase"/>
    <property type="match status" value="2"/>
</dbReference>
<feature type="coiled-coil region" evidence="13">
    <location>
        <begin position="735"/>
        <end position="784"/>
    </location>
</feature>
<evidence type="ECO:0000259" key="14">
    <source>
        <dbReference type="PROSITE" id="PS50086"/>
    </source>
</evidence>
<evidence type="ECO:0000256" key="13">
    <source>
        <dbReference type="SAM" id="Coils"/>
    </source>
</evidence>
<comment type="subcellular location">
    <subcellularLocation>
        <location evidence="1">Cytoplasm</location>
        <location evidence="1">Cytoskeleton</location>
        <location evidence="1">Cilium basal body</location>
    </subcellularLocation>
    <subcellularLocation>
        <location evidence="2">Cytoplasm</location>
        <location evidence="2">Cytoskeleton</location>
        <location evidence="2">Microtubule organizing center</location>
        <location evidence="2">Centrosome</location>
        <location evidence="2">Centriolar satellite</location>
    </subcellularLocation>
</comment>
<dbReference type="InterPro" id="IPR000195">
    <property type="entry name" value="Rab-GAP-TBC_dom"/>
</dbReference>
<evidence type="ECO:0000256" key="3">
    <source>
        <dbReference type="ARBA" id="ARBA00014199"/>
    </source>
</evidence>